<sequence>MIYFLETNQPPSLTAVTSRTSRHQTDAADPHALQTVLHQRVQAVVARGSGDPRDPLVSVAAYTDTLIVQAHRVGTDWHYSGTQQDTRGARRTITLGEQA</sequence>
<accession>A0A918CCL4</accession>
<proteinExistence type="predicted"/>
<dbReference type="Proteomes" id="UP000603865">
    <property type="component" value="Unassembled WGS sequence"/>
</dbReference>
<reference evidence="2" key="2">
    <citation type="submission" date="2020-09" db="EMBL/GenBank/DDBJ databases">
        <authorList>
            <person name="Sun Q."/>
            <person name="Ohkuma M."/>
        </authorList>
    </citation>
    <scope>NUCLEOTIDE SEQUENCE</scope>
    <source>
        <strain evidence="2">JCM 31311</strain>
    </source>
</reference>
<dbReference type="EMBL" id="BMQL01000019">
    <property type="protein sequence ID" value="GGR16185.1"/>
    <property type="molecule type" value="Genomic_DNA"/>
</dbReference>
<dbReference type="RefSeq" id="WP_189091430.1">
    <property type="nucleotide sequence ID" value="NZ_BMQL01000019.1"/>
</dbReference>
<evidence type="ECO:0000256" key="1">
    <source>
        <dbReference type="SAM" id="MobiDB-lite"/>
    </source>
</evidence>
<keyword evidence="3" id="KW-1185">Reference proteome</keyword>
<comment type="caution">
    <text evidence="2">The sequence shown here is derived from an EMBL/GenBank/DDBJ whole genome shotgun (WGS) entry which is preliminary data.</text>
</comment>
<dbReference type="AlphaFoldDB" id="A0A918CCL4"/>
<evidence type="ECO:0000313" key="2">
    <source>
        <dbReference type="EMBL" id="GGR16185.1"/>
    </source>
</evidence>
<name>A0A918CCL4_9DEIO</name>
<gene>
    <name evidence="2" type="ORF">GCM10008957_31030</name>
</gene>
<reference evidence="2" key="1">
    <citation type="journal article" date="2014" name="Int. J. Syst. Evol. Microbiol.">
        <title>Complete genome sequence of Corynebacterium casei LMG S-19264T (=DSM 44701T), isolated from a smear-ripened cheese.</title>
        <authorList>
            <consortium name="US DOE Joint Genome Institute (JGI-PGF)"/>
            <person name="Walter F."/>
            <person name="Albersmeier A."/>
            <person name="Kalinowski J."/>
            <person name="Ruckert C."/>
        </authorList>
    </citation>
    <scope>NUCLEOTIDE SEQUENCE</scope>
    <source>
        <strain evidence="2">JCM 31311</strain>
    </source>
</reference>
<organism evidence="2 3">
    <name type="scientific">Deinococcus ruber</name>
    <dbReference type="NCBI Taxonomy" id="1848197"/>
    <lineage>
        <taxon>Bacteria</taxon>
        <taxon>Thermotogati</taxon>
        <taxon>Deinococcota</taxon>
        <taxon>Deinococci</taxon>
        <taxon>Deinococcales</taxon>
        <taxon>Deinococcaceae</taxon>
        <taxon>Deinococcus</taxon>
    </lineage>
</organism>
<evidence type="ECO:0000313" key="3">
    <source>
        <dbReference type="Proteomes" id="UP000603865"/>
    </source>
</evidence>
<feature type="region of interest" description="Disordered" evidence="1">
    <location>
        <begin position="79"/>
        <end position="99"/>
    </location>
</feature>
<protein>
    <submittedName>
        <fullName evidence="2">Uncharacterized protein</fullName>
    </submittedName>
</protein>